<reference evidence="1 2" key="1">
    <citation type="submission" date="2022-03" db="EMBL/GenBank/DDBJ databases">
        <title>Pseudonocardia alaer sp. nov., a novel actinomycete isolated from reed forest soil.</title>
        <authorList>
            <person name="Wang L."/>
        </authorList>
    </citation>
    <scope>NUCLEOTIDE SEQUENCE [LARGE SCALE GENOMIC DNA]</scope>
    <source>
        <strain evidence="1 2">Y-16303</strain>
    </source>
</reference>
<proteinExistence type="predicted"/>
<protein>
    <recommendedName>
        <fullName evidence="3">Asp23/Gls24 family envelope stress response protein</fullName>
    </recommendedName>
</protein>
<organism evidence="1 2">
    <name type="scientific">Pseudonocardia alaniniphila</name>
    <dbReference type="NCBI Taxonomy" id="75291"/>
    <lineage>
        <taxon>Bacteria</taxon>
        <taxon>Bacillati</taxon>
        <taxon>Actinomycetota</taxon>
        <taxon>Actinomycetes</taxon>
        <taxon>Pseudonocardiales</taxon>
        <taxon>Pseudonocardiaceae</taxon>
        <taxon>Pseudonocardia</taxon>
    </lineage>
</organism>
<accession>A0ABS9TJB9</accession>
<evidence type="ECO:0008006" key="3">
    <source>
        <dbReference type="Google" id="ProtNLM"/>
    </source>
</evidence>
<comment type="caution">
    <text evidence="1">The sequence shown here is derived from an EMBL/GenBank/DDBJ whole genome shotgun (WGS) entry which is preliminary data.</text>
</comment>
<evidence type="ECO:0000313" key="1">
    <source>
        <dbReference type="EMBL" id="MCH6168573.1"/>
    </source>
</evidence>
<evidence type="ECO:0000313" key="2">
    <source>
        <dbReference type="Proteomes" id="UP001299970"/>
    </source>
</evidence>
<dbReference type="EMBL" id="JAKXMK010000020">
    <property type="protein sequence ID" value="MCH6168573.1"/>
    <property type="molecule type" value="Genomic_DNA"/>
</dbReference>
<dbReference type="RefSeq" id="WP_241039220.1">
    <property type="nucleotide sequence ID" value="NZ_BAAAJF010000022.1"/>
</dbReference>
<sequence length="108" mass="11269">MTVPTTTEASSLAEQVATVVTSHPSVVRLHGGVFGDVATYLPGRKLTGVRIGMGEEPVELGVVLRLDRPIPQVVRELRQKVSTMCGGAPVDITVGDAVLPGETEPVAP</sequence>
<dbReference type="Proteomes" id="UP001299970">
    <property type="component" value="Unassembled WGS sequence"/>
</dbReference>
<keyword evidence="2" id="KW-1185">Reference proteome</keyword>
<name>A0ABS9TJB9_9PSEU</name>
<gene>
    <name evidence="1" type="ORF">MMF94_23000</name>
</gene>